<evidence type="ECO:0000256" key="2">
    <source>
        <dbReference type="ARBA" id="ARBA00008183"/>
    </source>
</evidence>
<evidence type="ECO:0000256" key="4">
    <source>
        <dbReference type="ARBA" id="ARBA00022434"/>
    </source>
</evidence>
<evidence type="ECO:0000256" key="12">
    <source>
        <dbReference type="ARBA" id="ARBA00047990"/>
    </source>
</evidence>
<dbReference type="STRING" id="1882483.A0A317XRK0"/>
<keyword evidence="15" id="KW-1185">Reference proteome</keyword>
<evidence type="ECO:0000313" key="14">
    <source>
        <dbReference type="EMBL" id="PWY99978.1"/>
    </source>
</evidence>
<evidence type="ECO:0000256" key="3">
    <source>
        <dbReference type="ARBA" id="ARBA00013107"/>
    </source>
</evidence>
<keyword evidence="10" id="KW-0406">Ion transport</keyword>
<dbReference type="PROSITE" id="PS50810">
    <property type="entry name" value="FRATAXIN_2"/>
    <property type="match status" value="1"/>
</dbReference>
<keyword evidence="4" id="KW-0409">Iron storage</keyword>
<dbReference type="GO" id="GO:0008199">
    <property type="term" value="F:ferric iron binding"/>
    <property type="evidence" value="ECO:0007669"/>
    <property type="project" value="InterPro"/>
</dbReference>
<gene>
    <name evidence="14" type="ORF">BCV70DRAFT_161263</name>
</gene>
<dbReference type="GO" id="GO:0016226">
    <property type="term" value="P:iron-sulfur cluster assembly"/>
    <property type="evidence" value="ECO:0007669"/>
    <property type="project" value="InterPro"/>
</dbReference>
<sequence>MSLPNMLRTTTQRGTRSLAIVASSASNGRSLVGVSARNSSSSRPTLFSTSSSSSSSIFCQSSQKRTLASTSTRYTPTAKFTASPLTDGQYHSLANSLLDSLQESFESLLEEADVDRLEQDAAPSERVSGASEWDIECASGVLNLRCGVHGTYVINKQPPNKQIWLSSPKSGPKRFDYDADTNTWFCLKDGETSTLKHILDHELSGVFDTTVDLDFNADF</sequence>
<comment type="catalytic activity">
    <reaction evidence="12">
        <text>4 Fe(2+) + O2 + 4 H(+) = 4 Fe(3+) + 2 H2O</text>
        <dbReference type="Rhea" id="RHEA:11148"/>
        <dbReference type="ChEBI" id="CHEBI:15377"/>
        <dbReference type="ChEBI" id="CHEBI:15378"/>
        <dbReference type="ChEBI" id="CHEBI:15379"/>
        <dbReference type="ChEBI" id="CHEBI:29033"/>
        <dbReference type="ChEBI" id="CHEBI:29034"/>
        <dbReference type="EC" id="1.16.3.1"/>
    </reaction>
</comment>
<dbReference type="GO" id="GO:0004322">
    <property type="term" value="F:ferroxidase activity"/>
    <property type="evidence" value="ECO:0007669"/>
    <property type="project" value="UniProtKB-EC"/>
</dbReference>
<dbReference type="OrthoDB" id="1897642at2759"/>
<evidence type="ECO:0000256" key="5">
    <source>
        <dbReference type="ARBA" id="ARBA00022448"/>
    </source>
</evidence>
<keyword evidence="5" id="KW-0813">Transport</keyword>
<dbReference type="InterPro" id="IPR036524">
    <property type="entry name" value="Frataxin/CyaY_sf"/>
</dbReference>
<dbReference type="PANTHER" id="PTHR16821:SF2">
    <property type="entry name" value="FRATAXIN, MITOCHONDRIAL"/>
    <property type="match status" value="1"/>
</dbReference>
<dbReference type="PROSITE" id="PS01344">
    <property type="entry name" value="FRATAXIN_1"/>
    <property type="match status" value="1"/>
</dbReference>
<organism evidence="14 15">
    <name type="scientific">Testicularia cyperi</name>
    <dbReference type="NCBI Taxonomy" id="1882483"/>
    <lineage>
        <taxon>Eukaryota</taxon>
        <taxon>Fungi</taxon>
        <taxon>Dikarya</taxon>
        <taxon>Basidiomycota</taxon>
        <taxon>Ustilaginomycotina</taxon>
        <taxon>Ustilaginomycetes</taxon>
        <taxon>Ustilaginales</taxon>
        <taxon>Anthracoideaceae</taxon>
        <taxon>Testicularia</taxon>
    </lineage>
</organism>
<keyword evidence="9" id="KW-0408">Iron</keyword>
<keyword evidence="7" id="KW-0809">Transit peptide</keyword>
<evidence type="ECO:0000313" key="15">
    <source>
        <dbReference type="Proteomes" id="UP000246740"/>
    </source>
</evidence>
<dbReference type="InterPro" id="IPR020895">
    <property type="entry name" value="Frataxin_CS"/>
</dbReference>
<dbReference type="NCBIfam" id="TIGR03422">
    <property type="entry name" value="mito_frataxin"/>
    <property type="match status" value="1"/>
</dbReference>
<dbReference type="EC" id="1.16.3.1" evidence="3"/>
<feature type="compositionally biased region" description="Low complexity" evidence="13">
    <location>
        <begin position="39"/>
        <end position="56"/>
    </location>
</feature>
<evidence type="ECO:0000256" key="8">
    <source>
        <dbReference type="ARBA" id="ARBA00023002"/>
    </source>
</evidence>
<dbReference type="Gene3D" id="3.30.920.10">
    <property type="entry name" value="Frataxin/CyaY"/>
    <property type="match status" value="1"/>
</dbReference>
<dbReference type="GO" id="GO:0008198">
    <property type="term" value="F:ferrous iron binding"/>
    <property type="evidence" value="ECO:0007669"/>
    <property type="project" value="TreeGrafter"/>
</dbReference>
<dbReference type="GO" id="GO:0051537">
    <property type="term" value="F:2 iron, 2 sulfur cluster binding"/>
    <property type="evidence" value="ECO:0007669"/>
    <property type="project" value="TreeGrafter"/>
</dbReference>
<evidence type="ECO:0000256" key="11">
    <source>
        <dbReference type="ARBA" id="ARBA00023128"/>
    </source>
</evidence>
<evidence type="ECO:0000256" key="13">
    <source>
        <dbReference type="SAM" id="MobiDB-lite"/>
    </source>
</evidence>
<dbReference type="Pfam" id="PF01491">
    <property type="entry name" value="Frataxin_Cyay"/>
    <property type="match status" value="1"/>
</dbReference>
<accession>A0A317XRK0</accession>
<evidence type="ECO:0000256" key="7">
    <source>
        <dbReference type="ARBA" id="ARBA00022946"/>
    </source>
</evidence>
<dbReference type="GO" id="GO:0034986">
    <property type="term" value="F:iron chaperone activity"/>
    <property type="evidence" value="ECO:0007669"/>
    <property type="project" value="TreeGrafter"/>
</dbReference>
<dbReference type="SMART" id="SM01219">
    <property type="entry name" value="Frataxin_Cyay"/>
    <property type="match status" value="1"/>
</dbReference>
<keyword evidence="11" id="KW-0496">Mitochondrion</keyword>
<dbReference type="GO" id="GO:0006879">
    <property type="term" value="P:intracellular iron ion homeostasis"/>
    <property type="evidence" value="ECO:0007669"/>
    <property type="project" value="UniProtKB-KW"/>
</dbReference>
<dbReference type="GO" id="GO:0005739">
    <property type="term" value="C:mitochondrion"/>
    <property type="evidence" value="ECO:0007669"/>
    <property type="project" value="UniProtKB-SubCell"/>
</dbReference>
<dbReference type="InParanoid" id="A0A317XRK0"/>
<dbReference type="InterPro" id="IPR002908">
    <property type="entry name" value="Frataxin/CyaY"/>
</dbReference>
<evidence type="ECO:0000256" key="9">
    <source>
        <dbReference type="ARBA" id="ARBA00023004"/>
    </source>
</evidence>
<dbReference type="AlphaFoldDB" id="A0A317XRK0"/>
<proteinExistence type="inferred from homology"/>
<keyword evidence="6" id="KW-0410">Iron transport</keyword>
<dbReference type="GO" id="GO:0006826">
    <property type="term" value="P:iron ion transport"/>
    <property type="evidence" value="ECO:0007669"/>
    <property type="project" value="UniProtKB-KW"/>
</dbReference>
<dbReference type="NCBIfam" id="TIGR03421">
    <property type="entry name" value="FeS_CyaY"/>
    <property type="match status" value="1"/>
</dbReference>
<dbReference type="Proteomes" id="UP000246740">
    <property type="component" value="Unassembled WGS sequence"/>
</dbReference>
<reference evidence="14 15" key="1">
    <citation type="journal article" date="2018" name="Mol. Biol. Evol.">
        <title>Broad Genomic Sampling Reveals a Smut Pathogenic Ancestry of the Fungal Clade Ustilaginomycotina.</title>
        <authorList>
            <person name="Kijpornyongpan T."/>
            <person name="Mondo S.J."/>
            <person name="Barry K."/>
            <person name="Sandor L."/>
            <person name="Lee J."/>
            <person name="Lipzen A."/>
            <person name="Pangilinan J."/>
            <person name="LaButti K."/>
            <person name="Hainaut M."/>
            <person name="Henrissat B."/>
            <person name="Grigoriev I.V."/>
            <person name="Spatafora J.W."/>
            <person name="Aime M.C."/>
        </authorList>
    </citation>
    <scope>NUCLEOTIDE SEQUENCE [LARGE SCALE GENOMIC DNA]</scope>
    <source>
        <strain evidence="14 15">MCA 3645</strain>
    </source>
</reference>
<keyword evidence="8" id="KW-0560">Oxidoreductase</keyword>
<protein>
    <recommendedName>
        <fullName evidence="3">ferroxidase</fullName>
        <ecNumber evidence="3">1.16.3.1</ecNumber>
    </recommendedName>
</protein>
<dbReference type="PANTHER" id="PTHR16821">
    <property type="entry name" value="FRATAXIN"/>
    <property type="match status" value="1"/>
</dbReference>
<evidence type="ECO:0000256" key="6">
    <source>
        <dbReference type="ARBA" id="ARBA00022496"/>
    </source>
</evidence>
<evidence type="ECO:0000256" key="1">
    <source>
        <dbReference type="ARBA" id="ARBA00004173"/>
    </source>
</evidence>
<name>A0A317XRK0_9BASI</name>
<dbReference type="InterPro" id="IPR017789">
    <property type="entry name" value="Frataxin"/>
</dbReference>
<dbReference type="FunCoup" id="A0A317XRK0">
    <property type="interactions" value="138"/>
</dbReference>
<comment type="subcellular location">
    <subcellularLocation>
        <location evidence="1">Mitochondrion</location>
    </subcellularLocation>
</comment>
<evidence type="ECO:0000256" key="10">
    <source>
        <dbReference type="ARBA" id="ARBA00023065"/>
    </source>
</evidence>
<dbReference type="EMBL" id="KZ819193">
    <property type="protein sequence ID" value="PWY99978.1"/>
    <property type="molecule type" value="Genomic_DNA"/>
</dbReference>
<comment type="similarity">
    <text evidence="2">Belongs to the frataxin family.</text>
</comment>
<dbReference type="SUPFAM" id="SSF55387">
    <property type="entry name" value="Frataxin/Nqo15-like"/>
    <property type="match status" value="1"/>
</dbReference>
<feature type="region of interest" description="Disordered" evidence="13">
    <location>
        <begin position="31"/>
        <end position="56"/>
    </location>
</feature>